<evidence type="ECO:0000313" key="2">
    <source>
        <dbReference type="EMBL" id="EKC29715.1"/>
    </source>
</evidence>
<dbReference type="HOGENOM" id="CLU_527047_0_0_1"/>
<dbReference type="EMBL" id="JH817927">
    <property type="protein sequence ID" value="EKC29715.1"/>
    <property type="molecule type" value="Genomic_DNA"/>
</dbReference>
<feature type="compositionally biased region" description="Low complexity" evidence="1">
    <location>
        <begin position="400"/>
        <end position="421"/>
    </location>
</feature>
<accession>K1QLP3</accession>
<organism evidence="2">
    <name type="scientific">Magallana gigas</name>
    <name type="common">Pacific oyster</name>
    <name type="synonym">Crassostrea gigas</name>
    <dbReference type="NCBI Taxonomy" id="29159"/>
    <lineage>
        <taxon>Eukaryota</taxon>
        <taxon>Metazoa</taxon>
        <taxon>Spiralia</taxon>
        <taxon>Lophotrochozoa</taxon>
        <taxon>Mollusca</taxon>
        <taxon>Bivalvia</taxon>
        <taxon>Autobranchia</taxon>
        <taxon>Pteriomorphia</taxon>
        <taxon>Ostreida</taxon>
        <taxon>Ostreoidea</taxon>
        <taxon>Ostreidae</taxon>
        <taxon>Magallana</taxon>
    </lineage>
</organism>
<dbReference type="InterPro" id="IPR000157">
    <property type="entry name" value="TIR_dom"/>
</dbReference>
<feature type="region of interest" description="Disordered" evidence="1">
    <location>
        <begin position="391"/>
        <end position="430"/>
    </location>
</feature>
<feature type="compositionally biased region" description="Polar residues" evidence="1">
    <location>
        <begin position="449"/>
        <end position="472"/>
    </location>
</feature>
<evidence type="ECO:0000256" key="1">
    <source>
        <dbReference type="SAM" id="MobiDB-lite"/>
    </source>
</evidence>
<dbReference type="InterPro" id="IPR035897">
    <property type="entry name" value="Toll_tir_struct_dom_sf"/>
</dbReference>
<dbReference type="AlphaFoldDB" id="K1QLP3"/>
<dbReference type="GO" id="GO:0007165">
    <property type="term" value="P:signal transduction"/>
    <property type="evidence" value="ECO:0007669"/>
    <property type="project" value="InterPro"/>
</dbReference>
<dbReference type="InParanoid" id="K1QLP3"/>
<feature type="region of interest" description="Disordered" evidence="1">
    <location>
        <begin position="449"/>
        <end position="479"/>
    </location>
</feature>
<sequence length="517" mass="56581">MSGRVNNKEYDCLMIYNHARSRLSRVDDNELSLRIVERADQQLTAWGYRNNHYYDRDSIPGRNVFTELFRVVDSSQFVLLILTRGFLNNCWIRYCQMAAFKSLIDESTRPECVASHRLIPILINISENEIPQELGQLQHICFMNDWDTNEREWRKLKNALDGHPMQESTQRSIGADIPPVTRQHFSQGISESPNTPAVPSDTGASPISNAPSSRSARTAIVTPNSSGNYNAQSDQGRLSSEDSMDSMNSLSSSLLFSRPSLSTSTNASSTGSSAAQHVPLMQQSNQNQNSIPHRQSEDLVTLSGHGSLSGEQPYEPVARSIRTRLSETNRPVTHTSSVQGDTSIDGSSSMSHSFTGDEDITIPKETAATVTPRTMHLLSFDVEPDALQSMTPTTAATVQQSVASPQNHSSSPSLSQNTPDSGIELGSPELGPLNVMSILNVDRALESSPASNQIANSVSQQDGPDTAVTQSPERPHTDDSGVFLVYMEGYQLDSVFPVHMEGVSDFKKTTAMGNSTV</sequence>
<reference evidence="2" key="1">
    <citation type="journal article" date="2012" name="Nature">
        <title>The oyster genome reveals stress adaptation and complexity of shell formation.</title>
        <authorList>
            <person name="Zhang G."/>
            <person name="Fang X."/>
            <person name="Guo X."/>
            <person name="Li L."/>
            <person name="Luo R."/>
            <person name="Xu F."/>
            <person name="Yang P."/>
            <person name="Zhang L."/>
            <person name="Wang X."/>
            <person name="Qi H."/>
            <person name="Xiong Z."/>
            <person name="Que H."/>
            <person name="Xie Y."/>
            <person name="Holland P.W."/>
            <person name="Paps J."/>
            <person name="Zhu Y."/>
            <person name="Wu F."/>
            <person name="Chen Y."/>
            <person name="Wang J."/>
            <person name="Peng C."/>
            <person name="Meng J."/>
            <person name="Yang L."/>
            <person name="Liu J."/>
            <person name="Wen B."/>
            <person name="Zhang N."/>
            <person name="Huang Z."/>
            <person name="Zhu Q."/>
            <person name="Feng Y."/>
            <person name="Mount A."/>
            <person name="Hedgecock D."/>
            <person name="Xu Z."/>
            <person name="Liu Y."/>
            <person name="Domazet-Loso T."/>
            <person name="Du Y."/>
            <person name="Sun X."/>
            <person name="Zhang S."/>
            <person name="Liu B."/>
            <person name="Cheng P."/>
            <person name="Jiang X."/>
            <person name="Li J."/>
            <person name="Fan D."/>
            <person name="Wang W."/>
            <person name="Fu W."/>
            <person name="Wang T."/>
            <person name="Wang B."/>
            <person name="Zhang J."/>
            <person name="Peng Z."/>
            <person name="Li Y."/>
            <person name="Li N."/>
            <person name="Wang J."/>
            <person name="Chen M."/>
            <person name="He Y."/>
            <person name="Tan F."/>
            <person name="Song X."/>
            <person name="Zheng Q."/>
            <person name="Huang R."/>
            <person name="Yang H."/>
            <person name="Du X."/>
            <person name="Chen L."/>
            <person name="Yang M."/>
            <person name="Gaffney P.M."/>
            <person name="Wang S."/>
            <person name="Luo L."/>
            <person name="She Z."/>
            <person name="Ming Y."/>
            <person name="Huang W."/>
            <person name="Zhang S."/>
            <person name="Huang B."/>
            <person name="Zhang Y."/>
            <person name="Qu T."/>
            <person name="Ni P."/>
            <person name="Miao G."/>
            <person name="Wang J."/>
            <person name="Wang Q."/>
            <person name="Steinberg C.E."/>
            <person name="Wang H."/>
            <person name="Li N."/>
            <person name="Qian L."/>
            <person name="Zhang G."/>
            <person name="Li Y."/>
            <person name="Yang H."/>
            <person name="Liu X."/>
            <person name="Wang J."/>
            <person name="Yin Y."/>
            <person name="Wang J."/>
        </authorList>
    </citation>
    <scope>NUCLEOTIDE SEQUENCE [LARGE SCALE GENOMIC DNA]</scope>
    <source>
        <strain evidence="2">05x7-T-G4-1.051#20</strain>
    </source>
</reference>
<feature type="compositionally biased region" description="Polar residues" evidence="1">
    <location>
        <begin position="326"/>
        <end position="354"/>
    </location>
</feature>
<dbReference type="SUPFAM" id="SSF52200">
    <property type="entry name" value="Toll/Interleukin receptor TIR domain"/>
    <property type="match status" value="1"/>
</dbReference>
<protein>
    <submittedName>
        <fullName evidence="2">Uncharacterized protein</fullName>
    </submittedName>
</protein>
<feature type="region of interest" description="Disordered" evidence="1">
    <location>
        <begin position="324"/>
        <end position="363"/>
    </location>
</feature>
<name>K1QLP3_MAGGI</name>
<proteinExistence type="predicted"/>
<feature type="compositionally biased region" description="Polar residues" evidence="1">
    <location>
        <begin position="185"/>
        <end position="237"/>
    </location>
</feature>
<feature type="region of interest" description="Disordered" evidence="1">
    <location>
        <begin position="185"/>
        <end position="251"/>
    </location>
</feature>
<dbReference type="Pfam" id="PF13676">
    <property type="entry name" value="TIR_2"/>
    <property type="match status" value="1"/>
</dbReference>
<dbReference type="PROSITE" id="PS50104">
    <property type="entry name" value="TIR"/>
    <property type="match status" value="1"/>
</dbReference>
<gene>
    <name evidence="2" type="ORF">CGI_10006284</name>
</gene>
<dbReference type="Gene3D" id="3.40.50.10140">
    <property type="entry name" value="Toll/interleukin-1 receptor homology (TIR) domain"/>
    <property type="match status" value="1"/>
</dbReference>